<dbReference type="PANTHER" id="PTHR23095:SF43">
    <property type="entry name" value="PARANEOPLASTIC ANTIGEN-LIKE PROTEIN 8C"/>
    <property type="match status" value="1"/>
</dbReference>
<dbReference type="Pfam" id="PF14893">
    <property type="entry name" value="PNMA"/>
    <property type="match status" value="1"/>
</dbReference>
<dbReference type="AlphaFoldDB" id="A0A9D4GUM8"/>
<dbReference type="GO" id="GO:0003676">
    <property type="term" value="F:nucleic acid binding"/>
    <property type="evidence" value="ECO:0007669"/>
    <property type="project" value="InterPro"/>
</dbReference>
<accession>A0A9D4GUM8</accession>
<evidence type="ECO:0000259" key="3">
    <source>
        <dbReference type="PROSITE" id="PS50158"/>
    </source>
</evidence>
<feature type="domain" description="CCHC-type" evidence="3">
    <location>
        <begin position="237"/>
        <end position="252"/>
    </location>
</feature>
<dbReference type="InterPro" id="IPR001878">
    <property type="entry name" value="Znf_CCHC"/>
</dbReference>
<gene>
    <name evidence="4" type="ORF">DPMN_123542</name>
</gene>
<dbReference type="Gene3D" id="4.10.60.10">
    <property type="entry name" value="Zinc finger, CCHC-type"/>
    <property type="match status" value="1"/>
</dbReference>
<evidence type="ECO:0000256" key="1">
    <source>
        <dbReference type="PROSITE-ProRule" id="PRU00047"/>
    </source>
</evidence>
<comment type="caution">
    <text evidence="4">The sequence shown here is derived from an EMBL/GenBank/DDBJ whole genome shotgun (WGS) entry which is preliminary data.</text>
</comment>
<dbReference type="InterPro" id="IPR026523">
    <property type="entry name" value="PNMA"/>
</dbReference>
<evidence type="ECO:0000313" key="4">
    <source>
        <dbReference type="EMBL" id="KAH3821774.1"/>
    </source>
</evidence>
<feature type="region of interest" description="Disordered" evidence="2">
    <location>
        <begin position="196"/>
        <end position="230"/>
    </location>
</feature>
<feature type="compositionally biased region" description="Basic and acidic residues" evidence="2">
    <location>
        <begin position="201"/>
        <end position="221"/>
    </location>
</feature>
<dbReference type="InterPro" id="IPR048270">
    <property type="entry name" value="PNMA_C"/>
</dbReference>
<reference evidence="4" key="1">
    <citation type="journal article" date="2019" name="bioRxiv">
        <title>The Genome of the Zebra Mussel, Dreissena polymorpha: A Resource for Invasive Species Research.</title>
        <authorList>
            <person name="McCartney M.A."/>
            <person name="Auch B."/>
            <person name="Kono T."/>
            <person name="Mallez S."/>
            <person name="Zhang Y."/>
            <person name="Obille A."/>
            <person name="Becker A."/>
            <person name="Abrahante J.E."/>
            <person name="Garbe J."/>
            <person name="Badalamenti J.P."/>
            <person name="Herman A."/>
            <person name="Mangelson H."/>
            <person name="Liachko I."/>
            <person name="Sullivan S."/>
            <person name="Sone E.D."/>
            <person name="Koren S."/>
            <person name="Silverstein K.A.T."/>
            <person name="Beckman K.B."/>
            <person name="Gohl D.M."/>
        </authorList>
    </citation>
    <scope>NUCLEOTIDE SEQUENCE</scope>
    <source>
        <strain evidence="4">Duluth1</strain>
        <tissue evidence="4">Whole animal</tissue>
    </source>
</reference>
<keyword evidence="1" id="KW-0479">Metal-binding</keyword>
<reference evidence="4" key="2">
    <citation type="submission" date="2020-11" db="EMBL/GenBank/DDBJ databases">
        <authorList>
            <person name="McCartney M.A."/>
            <person name="Auch B."/>
            <person name="Kono T."/>
            <person name="Mallez S."/>
            <person name="Becker A."/>
            <person name="Gohl D.M."/>
            <person name="Silverstein K.A.T."/>
            <person name="Koren S."/>
            <person name="Bechman K.B."/>
            <person name="Herman A."/>
            <person name="Abrahante J.E."/>
            <person name="Garbe J."/>
        </authorList>
    </citation>
    <scope>NUCLEOTIDE SEQUENCE</scope>
    <source>
        <strain evidence="4">Duluth1</strain>
        <tissue evidence="4">Whole animal</tissue>
    </source>
</reference>
<dbReference type="Proteomes" id="UP000828390">
    <property type="component" value="Unassembled WGS sequence"/>
</dbReference>
<evidence type="ECO:0000313" key="5">
    <source>
        <dbReference type="Proteomes" id="UP000828390"/>
    </source>
</evidence>
<dbReference type="Pfam" id="PF00098">
    <property type="entry name" value="zf-CCHC"/>
    <property type="match status" value="1"/>
</dbReference>
<evidence type="ECO:0000256" key="2">
    <source>
        <dbReference type="SAM" id="MobiDB-lite"/>
    </source>
</evidence>
<organism evidence="4 5">
    <name type="scientific">Dreissena polymorpha</name>
    <name type="common">Zebra mussel</name>
    <name type="synonym">Mytilus polymorpha</name>
    <dbReference type="NCBI Taxonomy" id="45954"/>
    <lineage>
        <taxon>Eukaryota</taxon>
        <taxon>Metazoa</taxon>
        <taxon>Spiralia</taxon>
        <taxon>Lophotrochozoa</taxon>
        <taxon>Mollusca</taxon>
        <taxon>Bivalvia</taxon>
        <taxon>Autobranchia</taxon>
        <taxon>Heteroconchia</taxon>
        <taxon>Euheterodonta</taxon>
        <taxon>Imparidentia</taxon>
        <taxon>Neoheterodontei</taxon>
        <taxon>Myida</taxon>
        <taxon>Dreissenoidea</taxon>
        <taxon>Dreissenidae</taxon>
        <taxon>Dreissena</taxon>
    </lineage>
</organism>
<dbReference type="PROSITE" id="PS50158">
    <property type="entry name" value="ZF_CCHC"/>
    <property type="match status" value="1"/>
</dbReference>
<sequence>MADRIFREEQILFGIRKAAKEDVADILRRLGTIVTVNEVMRKLESTCGNVETKKTILRKFYNCSQQPTESIASFSSKLEDLYDKAVSMGGIKKDDNILKGELYQGLKKELRQQAAYKFETEDDYDVFKIYLRKMESEDREEKSETTKPSKPAVHTSTPEMNEVMSQLKKLNERIDRLKREKVTGQSDNLYIPFISRGARRGQQDHGRGFRPEQRGFREGTRRGPSRPMSSTTFMPTCYHCKQRGHIARKCPN</sequence>
<dbReference type="EMBL" id="JAIWYP010000005">
    <property type="protein sequence ID" value="KAH3821774.1"/>
    <property type="molecule type" value="Genomic_DNA"/>
</dbReference>
<dbReference type="PANTHER" id="PTHR23095">
    <property type="entry name" value="PARANEOPLASTIC ANTIGEN"/>
    <property type="match status" value="1"/>
</dbReference>
<keyword evidence="1" id="KW-0862">Zinc</keyword>
<dbReference type="SUPFAM" id="SSF57756">
    <property type="entry name" value="Retrovirus zinc finger-like domains"/>
    <property type="match status" value="1"/>
</dbReference>
<dbReference type="GO" id="GO:0008270">
    <property type="term" value="F:zinc ion binding"/>
    <property type="evidence" value="ECO:0007669"/>
    <property type="project" value="UniProtKB-KW"/>
</dbReference>
<proteinExistence type="predicted"/>
<keyword evidence="1" id="KW-0863">Zinc-finger</keyword>
<feature type="compositionally biased region" description="Basic and acidic residues" evidence="2">
    <location>
        <begin position="137"/>
        <end position="147"/>
    </location>
</feature>
<protein>
    <recommendedName>
        <fullName evidence="3">CCHC-type domain-containing protein</fullName>
    </recommendedName>
</protein>
<dbReference type="InterPro" id="IPR036875">
    <property type="entry name" value="Znf_CCHC_sf"/>
</dbReference>
<feature type="region of interest" description="Disordered" evidence="2">
    <location>
        <begin position="137"/>
        <end position="162"/>
    </location>
</feature>
<name>A0A9D4GUM8_DREPO</name>
<keyword evidence="5" id="KW-1185">Reference proteome</keyword>
<dbReference type="SMART" id="SM00343">
    <property type="entry name" value="ZnF_C2HC"/>
    <property type="match status" value="1"/>
</dbReference>